<evidence type="ECO:0008006" key="3">
    <source>
        <dbReference type="Google" id="ProtNLM"/>
    </source>
</evidence>
<evidence type="ECO:0000313" key="2">
    <source>
        <dbReference type="Proteomes" id="UP000539265"/>
    </source>
</evidence>
<sequence>SVTGITFTANVKAGPLTLIPEVRFDNTSKSDMFVDGNNNFTTGASQFVLAAVYAF</sequence>
<dbReference type="EMBL" id="JACHWX010000020">
    <property type="protein sequence ID" value="MBB3058471.1"/>
    <property type="molecule type" value="Genomic_DNA"/>
</dbReference>
<feature type="non-terminal residue" evidence="1">
    <location>
        <position position="1"/>
    </location>
</feature>
<proteinExistence type="predicted"/>
<comment type="caution">
    <text evidence="1">The sequence shown here is derived from an EMBL/GenBank/DDBJ whole genome shotgun (WGS) entry which is preliminary data.</text>
</comment>
<protein>
    <recommendedName>
        <fullName evidence="3">Porin</fullName>
    </recommendedName>
</protein>
<reference evidence="1" key="1">
    <citation type="submission" date="2020-08" db="EMBL/GenBank/DDBJ databases">
        <title>Genomic Encyclopedia of Type Strains, Phase III (KMG-III): the genomes of soil and plant-associated and newly described type strains.</title>
        <authorList>
            <person name="Whitman W."/>
        </authorList>
    </citation>
    <scope>NUCLEOTIDE SEQUENCE [LARGE SCALE GENOMIC DNA]</scope>
    <source>
        <strain evidence="1">CECT 8628</strain>
    </source>
</reference>
<dbReference type="Pfam" id="PF07642">
    <property type="entry name" value="BBP2"/>
    <property type="match status" value="1"/>
</dbReference>
<accession>A0A839SJG0</accession>
<dbReference type="Proteomes" id="UP000539265">
    <property type="component" value="Unassembled WGS sequence"/>
</dbReference>
<name>A0A839SJG0_9SPHI</name>
<dbReference type="AlphaFoldDB" id="A0A839SJG0"/>
<gene>
    <name evidence="1" type="ORF">FHS11_004923</name>
</gene>
<organism evidence="1 2">
    <name type="scientific">Mucilaginibacter gotjawali</name>
    <dbReference type="NCBI Taxonomy" id="1550579"/>
    <lineage>
        <taxon>Bacteria</taxon>
        <taxon>Pseudomonadati</taxon>
        <taxon>Bacteroidota</taxon>
        <taxon>Sphingobacteriia</taxon>
        <taxon>Sphingobacteriales</taxon>
        <taxon>Sphingobacteriaceae</taxon>
        <taxon>Mucilaginibacter</taxon>
    </lineage>
</organism>
<dbReference type="InterPro" id="IPR011486">
    <property type="entry name" value="BBP2"/>
</dbReference>
<evidence type="ECO:0000313" key="1">
    <source>
        <dbReference type="EMBL" id="MBB3058471.1"/>
    </source>
</evidence>
<keyword evidence="2" id="KW-1185">Reference proteome</keyword>